<protein>
    <submittedName>
        <fullName evidence="1">Uncharacterized protein</fullName>
    </submittedName>
</protein>
<dbReference type="EMBL" id="JACVVK020000292">
    <property type="protein sequence ID" value="KAK7479906.1"/>
    <property type="molecule type" value="Genomic_DNA"/>
</dbReference>
<proteinExistence type="predicted"/>
<evidence type="ECO:0000313" key="1">
    <source>
        <dbReference type="EMBL" id="KAK7479906.1"/>
    </source>
</evidence>
<organism evidence="1 2">
    <name type="scientific">Batillaria attramentaria</name>
    <dbReference type="NCBI Taxonomy" id="370345"/>
    <lineage>
        <taxon>Eukaryota</taxon>
        <taxon>Metazoa</taxon>
        <taxon>Spiralia</taxon>
        <taxon>Lophotrochozoa</taxon>
        <taxon>Mollusca</taxon>
        <taxon>Gastropoda</taxon>
        <taxon>Caenogastropoda</taxon>
        <taxon>Sorbeoconcha</taxon>
        <taxon>Cerithioidea</taxon>
        <taxon>Batillariidae</taxon>
        <taxon>Batillaria</taxon>
    </lineage>
</organism>
<dbReference type="Proteomes" id="UP001519460">
    <property type="component" value="Unassembled WGS sequence"/>
</dbReference>
<accession>A0ABD0JYR0</accession>
<feature type="non-terminal residue" evidence="1">
    <location>
        <position position="58"/>
    </location>
</feature>
<comment type="caution">
    <text evidence="1">The sequence shown here is derived from an EMBL/GenBank/DDBJ whole genome shotgun (WGS) entry which is preliminary data.</text>
</comment>
<keyword evidence="2" id="KW-1185">Reference proteome</keyword>
<name>A0ABD0JYR0_9CAEN</name>
<dbReference type="AlphaFoldDB" id="A0ABD0JYR0"/>
<sequence>MLKTQRQTGDDLYNSVSMTPFARAVTTTPPSTPQQRPLPARCTGKSCGLLLLLTRIAG</sequence>
<gene>
    <name evidence="1" type="ORF">BaRGS_00028814</name>
</gene>
<reference evidence="1 2" key="1">
    <citation type="journal article" date="2023" name="Sci. Data">
        <title>Genome assembly of the Korean intertidal mud-creeper Batillaria attramentaria.</title>
        <authorList>
            <person name="Patra A.K."/>
            <person name="Ho P.T."/>
            <person name="Jun S."/>
            <person name="Lee S.J."/>
            <person name="Kim Y."/>
            <person name="Won Y.J."/>
        </authorList>
    </citation>
    <scope>NUCLEOTIDE SEQUENCE [LARGE SCALE GENOMIC DNA]</scope>
    <source>
        <strain evidence="1">Wonlab-2016</strain>
    </source>
</reference>
<evidence type="ECO:0000313" key="2">
    <source>
        <dbReference type="Proteomes" id="UP001519460"/>
    </source>
</evidence>